<keyword evidence="2" id="KW-1185">Reference proteome</keyword>
<dbReference type="Proteomes" id="UP001642484">
    <property type="component" value="Unassembled WGS sequence"/>
</dbReference>
<dbReference type="CDD" id="cd16029">
    <property type="entry name" value="4-S"/>
    <property type="match status" value="1"/>
</dbReference>
<dbReference type="InterPro" id="IPR047115">
    <property type="entry name" value="ARSB"/>
</dbReference>
<dbReference type="Gene3D" id="3.40.720.10">
    <property type="entry name" value="Alkaline Phosphatase, subunit A"/>
    <property type="match status" value="1"/>
</dbReference>
<dbReference type="InterPro" id="IPR000917">
    <property type="entry name" value="Sulfatase_N"/>
</dbReference>
<dbReference type="Gene3D" id="3.30.1120.10">
    <property type="match status" value="1"/>
</dbReference>
<protein>
    <submittedName>
        <fullName evidence="1">Uncharacterized protein</fullName>
    </submittedName>
</protein>
<accession>A0ABP0JIB5</accession>
<dbReference type="SUPFAM" id="SSF53649">
    <property type="entry name" value="Alkaline phosphatase-like"/>
    <property type="match status" value="1"/>
</dbReference>
<sequence length="561" mass="62790">MEKICLLILTVPCWASTRPHIIHILADDMGWAEVGYHREDDGDVKTPRIDALARSGIELDRFYSYQFCSPARSAIQTGRNPVHVNVQNVKPECVNSKDQEGGFQGIPINMTGIASLLKRGGYRTHMVGKWDVGMATAAHHPRARGYESWFGYWHHTNDYWQHTEGMCGLKKMRDLWIFNASYDGPAYHLQNGPSCSQENQNPVNETCVFEEALFAEAAKSVIRNHNVAEPLFLFWALHLVHMPLQIPEAYEKKFSFIKEKHRRLMHAMVNFMDDEIGEVVDLLKERGMWNNSLVVFHSDNGGEIMAKGICGGNNWPLRGGKFSNFEGGIRVNAFVNGGYVPPGRRGSKLEGFVTAWDWYATYAGLAGVDAEDHQAKAAGLPPHDSLDVWPWLSGVTASSPRDEVIVGETSSQTPNGDGQTFVGGVIRGRYKLLVGVDARKWNTLYLTERVSQNVMTGPKWPNSSSHLAPLLHPRKCGRTPEEGCLFDVFADPGEDTSLAASQPDIFKFLLKRVDELQRSVYSPDRGPEDHGACKKAKQEYHGYWGPWLEVPQQPATEALVV</sequence>
<gene>
    <name evidence="1" type="ORF">CCMP2556_LOCUS11546</name>
</gene>
<organism evidence="1 2">
    <name type="scientific">Durusdinium trenchii</name>
    <dbReference type="NCBI Taxonomy" id="1381693"/>
    <lineage>
        <taxon>Eukaryota</taxon>
        <taxon>Sar</taxon>
        <taxon>Alveolata</taxon>
        <taxon>Dinophyceae</taxon>
        <taxon>Suessiales</taxon>
        <taxon>Symbiodiniaceae</taxon>
        <taxon>Durusdinium</taxon>
    </lineage>
</organism>
<dbReference type="Pfam" id="PF00884">
    <property type="entry name" value="Sulfatase"/>
    <property type="match status" value="1"/>
</dbReference>
<evidence type="ECO:0000313" key="1">
    <source>
        <dbReference type="EMBL" id="CAK9014140.1"/>
    </source>
</evidence>
<evidence type="ECO:0000313" key="2">
    <source>
        <dbReference type="Proteomes" id="UP001642484"/>
    </source>
</evidence>
<dbReference type="PANTHER" id="PTHR10342">
    <property type="entry name" value="ARYLSULFATASE"/>
    <property type="match status" value="1"/>
</dbReference>
<dbReference type="PANTHER" id="PTHR10342:SF274">
    <property type="entry name" value="ARYLSULFATASE B"/>
    <property type="match status" value="1"/>
</dbReference>
<dbReference type="InterPro" id="IPR017850">
    <property type="entry name" value="Alkaline_phosphatase_core_sf"/>
</dbReference>
<proteinExistence type="predicted"/>
<comment type="caution">
    <text evidence="1">The sequence shown here is derived from an EMBL/GenBank/DDBJ whole genome shotgun (WGS) entry which is preliminary data.</text>
</comment>
<reference evidence="1 2" key="1">
    <citation type="submission" date="2024-02" db="EMBL/GenBank/DDBJ databases">
        <authorList>
            <person name="Chen Y."/>
            <person name="Shah S."/>
            <person name="Dougan E. K."/>
            <person name="Thang M."/>
            <person name="Chan C."/>
        </authorList>
    </citation>
    <scope>NUCLEOTIDE SEQUENCE [LARGE SCALE GENOMIC DNA]</scope>
</reference>
<name>A0ABP0JIB5_9DINO</name>
<dbReference type="EMBL" id="CAXAMN010005557">
    <property type="protein sequence ID" value="CAK9014140.1"/>
    <property type="molecule type" value="Genomic_DNA"/>
</dbReference>